<dbReference type="EMBL" id="JACHCA010000017">
    <property type="protein sequence ID" value="MBB6130827.1"/>
    <property type="molecule type" value="Genomic_DNA"/>
</dbReference>
<dbReference type="InterPro" id="IPR053892">
    <property type="entry name" value="MoaF-like"/>
</dbReference>
<evidence type="ECO:0000313" key="4">
    <source>
        <dbReference type="Proteomes" id="UP000548326"/>
    </source>
</evidence>
<sequence length="153" mass="16609">MKKTIITYSGVLAIAIFLAACNGNNKTGNGSDTTTKSTVAASHENSINIIGKTGTVTFPQFSVDETFVSDTTLHWKIVDEKGGVTEGDEKVSFKKINDNQYFVNWIEKTGLTVSQILDSNKGTATAFVSRADEKSDRGKRSANFLEGSFKLKD</sequence>
<keyword evidence="1" id="KW-0732">Signal</keyword>
<dbReference type="RefSeq" id="WP_183589503.1">
    <property type="nucleotide sequence ID" value="NZ_JACHCA010000017.1"/>
</dbReference>
<comment type="caution">
    <text evidence="3">The sequence shown here is derived from an EMBL/GenBank/DDBJ whole genome shotgun (WGS) entry which is preliminary data.</text>
</comment>
<proteinExistence type="predicted"/>
<dbReference type="Proteomes" id="UP000548326">
    <property type="component" value="Unassembled WGS sequence"/>
</dbReference>
<feature type="domain" description="MoaF-like" evidence="2">
    <location>
        <begin position="50"/>
        <end position="134"/>
    </location>
</feature>
<feature type="chain" id="PRO_5032958776" evidence="1">
    <location>
        <begin position="20"/>
        <end position="153"/>
    </location>
</feature>
<dbReference type="Pfam" id="PF22036">
    <property type="entry name" value="MoaF_like"/>
    <property type="match status" value="1"/>
</dbReference>
<evidence type="ECO:0000313" key="3">
    <source>
        <dbReference type="EMBL" id="MBB6130827.1"/>
    </source>
</evidence>
<evidence type="ECO:0000259" key="2">
    <source>
        <dbReference type="Pfam" id="PF22036"/>
    </source>
</evidence>
<protein>
    <submittedName>
        <fullName evidence="3">Putative small secreted protein</fullName>
    </submittedName>
</protein>
<organism evidence="3 4">
    <name type="scientific">Mucilaginibacter lappiensis</name>
    <dbReference type="NCBI Taxonomy" id="354630"/>
    <lineage>
        <taxon>Bacteria</taxon>
        <taxon>Pseudomonadati</taxon>
        <taxon>Bacteroidota</taxon>
        <taxon>Sphingobacteriia</taxon>
        <taxon>Sphingobacteriales</taxon>
        <taxon>Sphingobacteriaceae</taxon>
        <taxon>Mucilaginibacter</taxon>
    </lineage>
</organism>
<dbReference type="PROSITE" id="PS51257">
    <property type="entry name" value="PROKAR_LIPOPROTEIN"/>
    <property type="match status" value="1"/>
</dbReference>
<evidence type="ECO:0000256" key="1">
    <source>
        <dbReference type="SAM" id="SignalP"/>
    </source>
</evidence>
<accession>A0A841JIQ6</accession>
<dbReference type="Gene3D" id="2.40.128.20">
    <property type="match status" value="1"/>
</dbReference>
<reference evidence="3 4" key="1">
    <citation type="submission" date="2020-08" db="EMBL/GenBank/DDBJ databases">
        <title>Genomic Encyclopedia of Type Strains, Phase IV (KMG-V): Genome sequencing to study the core and pangenomes of soil and plant-associated prokaryotes.</title>
        <authorList>
            <person name="Whitman W."/>
        </authorList>
    </citation>
    <scope>NUCLEOTIDE SEQUENCE [LARGE SCALE GENOMIC DNA]</scope>
    <source>
        <strain evidence="3 4">MP601</strain>
    </source>
</reference>
<gene>
    <name evidence="3" type="ORF">HDF22_004972</name>
</gene>
<dbReference type="AlphaFoldDB" id="A0A841JIQ6"/>
<name>A0A841JIQ6_9SPHI</name>
<dbReference type="InterPro" id="IPR012674">
    <property type="entry name" value="Calycin"/>
</dbReference>
<feature type="signal peptide" evidence="1">
    <location>
        <begin position="1"/>
        <end position="19"/>
    </location>
</feature>